<protein>
    <submittedName>
        <fullName evidence="1">Uncharacterized protein</fullName>
    </submittedName>
</protein>
<organism evidence="1 2">
    <name type="scientific">Trichonephila clavipes</name>
    <name type="common">Golden silk orbweaver</name>
    <name type="synonym">Nephila clavipes</name>
    <dbReference type="NCBI Taxonomy" id="2585209"/>
    <lineage>
        <taxon>Eukaryota</taxon>
        <taxon>Metazoa</taxon>
        <taxon>Ecdysozoa</taxon>
        <taxon>Arthropoda</taxon>
        <taxon>Chelicerata</taxon>
        <taxon>Arachnida</taxon>
        <taxon>Araneae</taxon>
        <taxon>Araneomorphae</taxon>
        <taxon>Entelegynae</taxon>
        <taxon>Araneoidea</taxon>
        <taxon>Nephilidae</taxon>
        <taxon>Trichonephila</taxon>
    </lineage>
</organism>
<dbReference type="AlphaFoldDB" id="A0A8X6RDS3"/>
<sequence>MLTKAMTSDVYPNKTRLSDTVKLNFGTSSLYCHNCSNAMESMASKSVKLNFDISQPCIAEINVFNGETLVNRFGAQIKSYFPDTFIAILEIELNSNLKQTDVCLGDLNLLVQVEPNQDKYFVCPQFNGPNVKRALEEYDAEETVADCIPNKHQKTWDTSDV</sequence>
<dbReference type="Proteomes" id="UP000887159">
    <property type="component" value="Unassembled WGS sequence"/>
</dbReference>
<accession>A0A8X6RDS3</accession>
<evidence type="ECO:0000313" key="1">
    <source>
        <dbReference type="EMBL" id="GFX88560.1"/>
    </source>
</evidence>
<comment type="caution">
    <text evidence="1">The sequence shown here is derived from an EMBL/GenBank/DDBJ whole genome shotgun (WGS) entry which is preliminary data.</text>
</comment>
<keyword evidence="2" id="KW-1185">Reference proteome</keyword>
<proteinExistence type="predicted"/>
<dbReference type="EMBL" id="BMAU01021053">
    <property type="protein sequence ID" value="GFX88560.1"/>
    <property type="molecule type" value="Genomic_DNA"/>
</dbReference>
<reference evidence="1" key="1">
    <citation type="submission" date="2020-08" db="EMBL/GenBank/DDBJ databases">
        <title>Multicomponent nature underlies the extraordinary mechanical properties of spider dragline silk.</title>
        <authorList>
            <person name="Kono N."/>
            <person name="Nakamura H."/>
            <person name="Mori M."/>
            <person name="Yoshida Y."/>
            <person name="Ohtoshi R."/>
            <person name="Malay A.D."/>
            <person name="Moran D.A.P."/>
            <person name="Tomita M."/>
            <person name="Numata K."/>
            <person name="Arakawa K."/>
        </authorList>
    </citation>
    <scope>NUCLEOTIDE SEQUENCE</scope>
</reference>
<gene>
    <name evidence="1" type="primary">AVEN_261782_1</name>
    <name evidence="1" type="ORF">TNCV_2659711</name>
</gene>
<name>A0A8X6RDS3_TRICX</name>
<evidence type="ECO:0000313" key="2">
    <source>
        <dbReference type="Proteomes" id="UP000887159"/>
    </source>
</evidence>